<comment type="caution">
    <text evidence="2">The sequence shown here is derived from an EMBL/GenBank/DDBJ whole genome shotgun (WGS) entry which is preliminary data.</text>
</comment>
<evidence type="ECO:0000256" key="1">
    <source>
        <dbReference type="SAM" id="Phobius"/>
    </source>
</evidence>
<reference evidence="2 3" key="1">
    <citation type="submission" date="2019-10" db="EMBL/GenBank/DDBJ databases">
        <title>Assembly and Annotation for the nematode Trichostrongylus colubriformis.</title>
        <authorList>
            <person name="Martin J."/>
        </authorList>
    </citation>
    <scope>NUCLEOTIDE SEQUENCE [LARGE SCALE GENOMIC DNA]</scope>
    <source>
        <strain evidence="2">G859</strain>
        <tissue evidence="2">Whole worm</tissue>
    </source>
</reference>
<sequence>MVVPYAHCYLIYIRVTSERKQCVGIAQNNDRLSKTNCVMTYGNLTVHPPTKMRALSAWCVLLVVCFLMAIAPAHGVLIPVGKKK</sequence>
<evidence type="ECO:0000313" key="2">
    <source>
        <dbReference type="EMBL" id="KAK5968550.1"/>
    </source>
</evidence>
<proteinExistence type="predicted"/>
<keyword evidence="3" id="KW-1185">Reference proteome</keyword>
<gene>
    <name evidence="2" type="ORF">GCK32_007606</name>
</gene>
<dbReference type="EMBL" id="WIXE01021251">
    <property type="protein sequence ID" value="KAK5968550.1"/>
    <property type="molecule type" value="Genomic_DNA"/>
</dbReference>
<protein>
    <submittedName>
        <fullName evidence="2">Uncharacterized protein</fullName>
    </submittedName>
</protein>
<feature type="transmembrane region" description="Helical" evidence="1">
    <location>
        <begin position="55"/>
        <end position="78"/>
    </location>
</feature>
<accession>A0AAN8EX02</accession>
<name>A0AAN8EX02_TRICO</name>
<organism evidence="2 3">
    <name type="scientific">Trichostrongylus colubriformis</name>
    <name type="common">Black scour worm</name>
    <dbReference type="NCBI Taxonomy" id="6319"/>
    <lineage>
        <taxon>Eukaryota</taxon>
        <taxon>Metazoa</taxon>
        <taxon>Ecdysozoa</taxon>
        <taxon>Nematoda</taxon>
        <taxon>Chromadorea</taxon>
        <taxon>Rhabditida</taxon>
        <taxon>Rhabditina</taxon>
        <taxon>Rhabditomorpha</taxon>
        <taxon>Strongyloidea</taxon>
        <taxon>Trichostrongylidae</taxon>
        <taxon>Trichostrongylus</taxon>
    </lineage>
</organism>
<evidence type="ECO:0000313" key="3">
    <source>
        <dbReference type="Proteomes" id="UP001331761"/>
    </source>
</evidence>
<keyword evidence="1" id="KW-0472">Membrane</keyword>
<keyword evidence="1" id="KW-1133">Transmembrane helix</keyword>
<dbReference type="Proteomes" id="UP001331761">
    <property type="component" value="Unassembled WGS sequence"/>
</dbReference>
<dbReference type="AlphaFoldDB" id="A0AAN8EX02"/>
<keyword evidence="1" id="KW-0812">Transmembrane</keyword>